<dbReference type="Proteomes" id="UP001066276">
    <property type="component" value="Chromosome 4_2"/>
</dbReference>
<organism evidence="1 2">
    <name type="scientific">Pleurodeles waltl</name>
    <name type="common">Iberian ribbed newt</name>
    <dbReference type="NCBI Taxonomy" id="8319"/>
    <lineage>
        <taxon>Eukaryota</taxon>
        <taxon>Metazoa</taxon>
        <taxon>Chordata</taxon>
        <taxon>Craniata</taxon>
        <taxon>Vertebrata</taxon>
        <taxon>Euteleostomi</taxon>
        <taxon>Amphibia</taxon>
        <taxon>Batrachia</taxon>
        <taxon>Caudata</taxon>
        <taxon>Salamandroidea</taxon>
        <taxon>Salamandridae</taxon>
        <taxon>Pleurodelinae</taxon>
        <taxon>Pleurodeles</taxon>
    </lineage>
</organism>
<protein>
    <recommendedName>
        <fullName evidence="3">Secreted protein</fullName>
    </recommendedName>
</protein>
<keyword evidence="2" id="KW-1185">Reference proteome</keyword>
<evidence type="ECO:0000313" key="2">
    <source>
        <dbReference type="Proteomes" id="UP001066276"/>
    </source>
</evidence>
<dbReference type="AlphaFoldDB" id="A0AAV7STP7"/>
<reference evidence="1" key="1">
    <citation type="journal article" date="2022" name="bioRxiv">
        <title>Sequencing and chromosome-scale assembly of the giantPleurodeles waltlgenome.</title>
        <authorList>
            <person name="Brown T."/>
            <person name="Elewa A."/>
            <person name="Iarovenko S."/>
            <person name="Subramanian E."/>
            <person name="Araus A.J."/>
            <person name="Petzold A."/>
            <person name="Susuki M."/>
            <person name="Suzuki K.-i.T."/>
            <person name="Hayashi T."/>
            <person name="Toyoda A."/>
            <person name="Oliveira C."/>
            <person name="Osipova E."/>
            <person name="Leigh N.D."/>
            <person name="Simon A."/>
            <person name="Yun M.H."/>
        </authorList>
    </citation>
    <scope>NUCLEOTIDE SEQUENCE</scope>
    <source>
        <strain evidence="1">20211129_DDA</strain>
        <tissue evidence="1">Liver</tissue>
    </source>
</reference>
<name>A0AAV7STP7_PLEWA</name>
<gene>
    <name evidence="1" type="ORF">NDU88_007863</name>
</gene>
<evidence type="ECO:0000313" key="1">
    <source>
        <dbReference type="EMBL" id="KAJ1167472.1"/>
    </source>
</evidence>
<proteinExistence type="predicted"/>
<sequence>MAQVGLRRFFRRNLTCPILIHPYAIFPLCRRCLVYVAFFLANQAAPVCLRRLTPFHKYGARMALQNGVRRRKFFLR</sequence>
<comment type="caution">
    <text evidence="1">The sequence shown here is derived from an EMBL/GenBank/DDBJ whole genome shotgun (WGS) entry which is preliminary data.</text>
</comment>
<dbReference type="EMBL" id="JANPWB010000008">
    <property type="protein sequence ID" value="KAJ1167472.1"/>
    <property type="molecule type" value="Genomic_DNA"/>
</dbReference>
<accession>A0AAV7STP7</accession>
<evidence type="ECO:0008006" key="3">
    <source>
        <dbReference type="Google" id="ProtNLM"/>
    </source>
</evidence>